<gene>
    <name evidence="1" type="ORF">L4G47_08445</name>
</gene>
<sequence>MAKSKVTEEGRITAIQMRSEGMQYKHIAETLSSKGVTFDWCKRNLSTVKVFGTHFYLMEQIIPLGVRPEGISRSTLNKLIRQAHGINSGDPIPSKIVQQVRRALPDDVFIRPDWMDPQSAEATQRAIVIGTTILMDRLEELTADVCQLCPGASAWHVRDYMLKQLTGDYPGGPLVQGQHMEQAVGKMVVRMPQITPSERPPLTTDTEFEALCI</sequence>
<evidence type="ECO:0000313" key="2">
    <source>
        <dbReference type="Proteomes" id="UP001162905"/>
    </source>
</evidence>
<name>A0ABS9I4Z6_9PSED</name>
<keyword evidence="2" id="KW-1185">Reference proteome</keyword>
<comment type="caution">
    <text evidence="1">The sequence shown here is derived from an EMBL/GenBank/DDBJ whole genome shotgun (WGS) entry which is preliminary data.</text>
</comment>
<dbReference type="RefSeq" id="WP_237251434.1">
    <property type="nucleotide sequence ID" value="NZ_JAKJXE010000004.1"/>
</dbReference>
<reference evidence="1" key="1">
    <citation type="submission" date="2022-01" db="EMBL/GenBank/DDBJ databases">
        <title>Pseudomonas sp. nov. isolated from Antarctic regolith.</title>
        <authorList>
            <person name="Novakova D."/>
            <person name="Sedlar K."/>
        </authorList>
    </citation>
    <scope>NUCLEOTIDE SEQUENCE</scope>
    <source>
        <strain evidence="1">P2647</strain>
    </source>
</reference>
<proteinExistence type="predicted"/>
<dbReference type="EMBL" id="JAKJXH010000006">
    <property type="protein sequence ID" value="MCF7542251.1"/>
    <property type="molecule type" value="Genomic_DNA"/>
</dbReference>
<dbReference type="Proteomes" id="UP001162905">
    <property type="component" value="Unassembled WGS sequence"/>
</dbReference>
<accession>A0ABS9I4Z6</accession>
<organism evidence="1 2">
    <name type="scientific">Pseudomonas petrae</name>
    <dbReference type="NCBI Taxonomy" id="2912190"/>
    <lineage>
        <taxon>Bacteria</taxon>
        <taxon>Pseudomonadati</taxon>
        <taxon>Pseudomonadota</taxon>
        <taxon>Gammaproteobacteria</taxon>
        <taxon>Pseudomonadales</taxon>
        <taxon>Pseudomonadaceae</taxon>
        <taxon>Pseudomonas</taxon>
    </lineage>
</organism>
<protein>
    <submittedName>
        <fullName evidence="1">Uncharacterized protein</fullName>
    </submittedName>
</protein>
<evidence type="ECO:0000313" key="1">
    <source>
        <dbReference type="EMBL" id="MCF7542251.1"/>
    </source>
</evidence>